<evidence type="ECO:0000313" key="2">
    <source>
        <dbReference type="Proteomes" id="UP001206312"/>
    </source>
</evidence>
<organism evidence="1 2">
    <name type="scientific">Robiginitalea marina</name>
    <dbReference type="NCBI Taxonomy" id="2954105"/>
    <lineage>
        <taxon>Bacteria</taxon>
        <taxon>Pseudomonadati</taxon>
        <taxon>Bacteroidota</taxon>
        <taxon>Flavobacteriia</taxon>
        <taxon>Flavobacteriales</taxon>
        <taxon>Flavobacteriaceae</taxon>
        <taxon>Robiginitalea</taxon>
    </lineage>
</organism>
<dbReference type="Gene3D" id="1.10.3680.10">
    <property type="entry name" value="TerB-like"/>
    <property type="match status" value="1"/>
</dbReference>
<protein>
    <submittedName>
        <fullName evidence="1">TerB family tellurite resistance protein</fullName>
    </submittedName>
</protein>
<gene>
    <name evidence="1" type="ORF">NG653_09350</name>
</gene>
<dbReference type="SUPFAM" id="SSF158682">
    <property type="entry name" value="TerB-like"/>
    <property type="match status" value="1"/>
</dbReference>
<dbReference type="EMBL" id="JAMXIB010000006">
    <property type="protein sequence ID" value="MCO5725059.1"/>
    <property type="molecule type" value="Genomic_DNA"/>
</dbReference>
<comment type="caution">
    <text evidence="1">The sequence shown here is derived from an EMBL/GenBank/DDBJ whole genome shotgun (WGS) entry which is preliminary data.</text>
</comment>
<evidence type="ECO:0000313" key="1">
    <source>
        <dbReference type="EMBL" id="MCO5725059.1"/>
    </source>
</evidence>
<name>A0ABT1AYE6_9FLAO</name>
<proteinExistence type="predicted"/>
<dbReference type="Proteomes" id="UP001206312">
    <property type="component" value="Unassembled WGS sequence"/>
</dbReference>
<sequence>MEFNLAEKLGILKAIDEVIRVDDRVYDEESLFIAQLSRAISFDRALFDQARAIEFQEAMAILKAMSPKKKDTLATFLNQAANADGKVQEGELRTIYRIFHEAGVDFDKL</sequence>
<dbReference type="RefSeq" id="WP_252741434.1">
    <property type="nucleotide sequence ID" value="NZ_JAMXIB010000006.1"/>
</dbReference>
<reference evidence="1 2" key="1">
    <citation type="submission" date="2022-06" db="EMBL/GenBank/DDBJ databases">
        <authorList>
            <person name="Xuan X."/>
        </authorList>
    </citation>
    <scope>NUCLEOTIDE SEQUENCE [LARGE SCALE GENOMIC DNA]</scope>
    <source>
        <strain evidence="1 2">2V75</strain>
    </source>
</reference>
<keyword evidence="2" id="KW-1185">Reference proteome</keyword>
<accession>A0ABT1AYE6</accession>
<dbReference type="InterPro" id="IPR029024">
    <property type="entry name" value="TerB-like"/>
</dbReference>